<dbReference type="InterPro" id="IPR007264">
    <property type="entry name" value="H/ACA_rnp_Nop10"/>
</dbReference>
<comment type="similarity">
    <text evidence="2 7">Belongs to the NOP10 family.</text>
</comment>
<proteinExistence type="inferred from homology"/>
<dbReference type="KEGG" id="sazo:D1868_00200"/>
<evidence type="ECO:0000256" key="7">
    <source>
        <dbReference type="HAMAP-Rule" id="MF_00803"/>
    </source>
</evidence>
<keyword evidence="4 7" id="KW-0690">Ribosome biogenesis</keyword>
<dbReference type="GO" id="GO:0006364">
    <property type="term" value="P:rRNA processing"/>
    <property type="evidence" value="ECO:0007669"/>
    <property type="project" value="UniProtKB-UniRule"/>
</dbReference>
<dbReference type="GO" id="GO:1990904">
    <property type="term" value="C:ribonucleoprotein complex"/>
    <property type="evidence" value="ECO:0007669"/>
    <property type="project" value="UniProtKB-KW"/>
</dbReference>
<protein>
    <recommendedName>
        <fullName evidence="3 7">Ribosome biogenesis protein Nop10</fullName>
    </recommendedName>
</protein>
<dbReference type="NCBIfam" id="NF009623">
    <property type="entry name" value="PRK13130.1"/>
    <property type="match status" value="1"/>
</dbReference>
<keyword evidence="6 7" id="KW-0687">Ribonucleoprotein</keyword>
<organism evidence="8 9">
    <name type="scientific">Stygiolobus azoricus</name>
    <dbReference type="NCBI Taxonomy" id="41675"/>
    <lineage>
        <taxon>Archaea</taxon>
        <taxon>Thermoproteota</taxon>
        <taxon>Thermoprotei</taxon>
        <taxon>Sulfolobales</taxon>
        <taxon>Sulfolobaceae</taxon>
        <taxon>Stygiolobus</taxon>
    </lineage>
</organism>
<dbReference type="EMBL" id="CP045483">
    <property type="protein sequence ID" value="QGR18569.1"/>
    <property type="molecule type" value="Genomic_DNA"/>
</dbReference>
<dbReference type="PANTHER" id="PTHR13305">
    <property type="entry name" value="RIBOSOME BIOGENESIS PROTEIN NOP10"/>
    <property type="match status" value="1"/>
</dbReference>
<dbReference type="GO" id="GO:0001522">
    <property type="term" value="P:pseudouridine synthesis"/>
    <property type="evidence" value="ECO:0007669"/>
    <property type="project" value="InterPro"/>
</dbReference>
<dbReference type="Proteomes" id="UP000423396">
    <property type="component" value="Chromosome"/>
</dbReference>
<keyword evidence="9" id="KW-1185">Reference proteome</keyword>
<evidence type="ECO:0000313" key="8">
    <source>
        <dbReference type="EMBL" id="QGR18569.1"/>
    </source>
</evidence>
<evidence type="ECO:0000256" key="1">
    <source>
        <dbReference type="ARBA" id="ARBA00002325"/>
    </source>
</evidence>
<name>A0A650CLA2_9CREN</name>
<sequence length="56" mass="6674">MKWKLRKCPKDKIYTMKEICPICGNKTVITAPPRFSPEDKYVRYRIELKKGIKLNC</sequence>
<evidence type="ECO:0000256" key="3">
    <source>
        <dbReference type="ARBA" id="ARBA00018821"/>
    </source>
</evidence>
<dbReference type="GeneID" id="42797450"/>
<evidence type="ECO:0000256" key="6">
    <source>
        <dbReference type="ARBA" id="ARBA00023274"/>
    </source>
</evidence>
<dbReference type="RefSeq" id="WP_156004752.1">
    <property type="nucleotide sequence ID" value="NZ_CP045483.1"/>
</dbReference>
<dbReference type="SUPFAM" id="SSF144210">
    <property type="entry name" value="Nop10-like SnoRNP"/>
    <property type="match status" value="1"/>
</dbReference>
<dbReference type="InterPro" id="IPR023532">
    <property type="entry name" value="Nop10_arc-typ"/>
</dbReference>
<dbReference type="OrthoDB" id="7259at2157"/>
<dbReference type="InterPro" id="IPR036756">
    <property type="entry name" value="H/ACA_rnp_Nop10_sf"/>
</dbReference>
<gene>
    <name evidence="7" type="primary">nop10</name>
    <name evidence="8" type="ORF">D1868_00200</name>
</gene>
<accession>A0A650CLA2</accession>
<evidence type="ECO:0000256" key="2">
    <source>
        <dbReference type="ARBA" id="ARBA00009462"/>
    </source>
</evidence>
<dbReference type="GO" id="GO:0030515">
    <property type="term" value="F:snoRNA binding"/>
    <property type="evidence" value="ECO:0007669"/>
    <property type="project" value="InterPro"/>
</dbReference>
<evidence type="ECO:0000256" key="4">
    <source>
        <dbReference type="ARBA" id="ARBA00022517"/>
    </source>
</evidence>
<comment type="function">
    <text evidence="1 7">Involved in ribosome biogenesis; more specifically in 18S rRNA pseudouridylation and in cleavage of pre-rRNA.</text>
</comment>
<evidence type="ECO:0000256" key="5">
    <source>
        <dbReference type="ARBA" id="ARBA00022552"/>
    </source>
</evidence>
<dbReference type="HAMAP" id="MF_00803">
    <property type="entry name" value="Nop10"/>
    <property type="match status" value="1"/>
</dbReference>
<reference evidence="8 9" key="1">
    <citation type="submission" date="2019-10" db="EMBL/GenBank/DDBJ databases">
        <title>Genome Sequences from Six Type Strain Members of the Archaeal Family Sulfolobaceae: Acidianus ambivalens, Acidianus infernus, Metallosphaera prunae, Stygiolobus azoricus, Sulfolobus metallicus, and Sulfurisphaera ohwakuensis.</title>
        <authorList>
            <person name="Counts J.A."/>
            <person name="Kelly R.M."/>
        </authorList>
    </citation>
    <scope>NUCLEOTIDE SEQUENCE [LARGE SCALE GENOMIC DNA]</scope>
    <source>
        <strain evidence="8 9">FC6</strain>
    </source>
</reference>
<dbReference type="PANTHER" id="PTHR13305:SF0">
    <property type="entry name" value="H_ACA RIBONUCLEOPROTEIN COMPLEX SUBUNIT 3"/>
    <property type="match status" value="1"/>
</dbReference>
<dbReference type="AlphaFoldDB" id="A0A650CLA2"/>
<dbReference type="Pfam" id="PF04135">
    <property type="entry name" value="Nop10p"/>
    <property type="match status" value="1"/>
</dbReference>
<dbReference type="Gene3D" id="2.20.28.40">
    <property type="entry name" value="H/ACA ribonucleoprotein complex, subunit Nop10"/>
    <property type="match status" value="1"/>
</dbReference>
<keyword evidence="5 7" id="KW-0698">rRNA processing</keyword>
<evidence type="ECO:0000313" key="9">
    <source>
        <dbReference type="Proteomes" id="UP000423396"/>
    </source>
</evidence>